<dbReference type="AlphaFoldDB" id="A0A6S6PG60"/>
<proteinExistence type="predicted"/>
<gene>
    <name evidence="2" type="ORF">AAJCM20276_02090</name>
</gene>
<feature type="compositionally biased region" description="Basic and acidic residues" evidence="1">
    <location>
        <begin position="40"/>
        <end position="53"/>
    </location>
</feature>
<evidence type="ECO:0000313" key="3">
    <source>
        <dbReference type="Proteomes" id="UP000515220"/>
    </source>
</evidence>
<accession>A0A6S6PG60</accession>
<organism evidence="2 3">
    <name type="scientific">Acetobacter aceti</name>
    <dbReference type="NCBI Taxonomy" id="435"/>
    <lineage>
        <taxon>Bacteria</taxon>
        <taxon>Pseudomonadati</taxon>
        <taxon>Pseudomonadota</taxon>
        <taxon>Alphaproteobacteria</taxon>
        <taxon>Acetobacterales</taxon>
        <taxon>Acetobacteraceae</taxon>
        <taxon>Acetobacter</taxon>
        <taxon>Acetobacter subgen. Acetobacter</taxon>
    </lineage>
</organism>
<name>A0A6S6PG60_ACEAC</name>
<dbReference type="EMBL" id="AP023326">
    <property type="protein sequence ID" value="BCI65585.1"/>
    <property type="molecule type" value="Genomic_DNA"/>
</dbReference>
<sequence length="69" mass="7701">MRTLPAPARDRRPLEPDLLIANGFQKRAFGGVRGGAPETPLDRKVRQKSRDYDSPDDALLQTSRSIPPM</sequence>
<evidence type="ECO:0000256" key="1">
    <source>
        <dbReference type="SAM" id="MobiDB-lite"/>
    </source>
</evidence>
<feature type="compositionally biased region" description="Polar residues" evidence="1">
    <location>
        <begin position="60"/>
        <end position="69"/>
    </location>
</feature>
<protein>
    <submittedName>
        <fullName evidence="2">Uncharacterized protein</fullName>
    </submittedName>
</protein>
<evidence type="ECO:0000313" key="2">
    <source>
        <dbReference type="EMBL" id="BCI65585.1"/>
    </source>
</evidence>
<reference evidence="2 3" key="1">
    <citation type="submission" date="2020-07" db="EMBL/GenBank/DDBJ databases">
        <title>Complete Genome Sequence of an acetic acid bacterium, Acetobacter aceti JCM20276.</title>
        <authorList>
            <person name="Hirose Y."/>
            <person name="Mihara H."/>
        </authorList>
    </citation>
    <scope>NUCLEOTIDE SEQUENCE [LARGE SCALE GENOMIC DNA]</scope>
    <source>
        <strain evidence="2 3">JCM20276</strain>
    </source>
</reference>
<dbReference type="Proteomes" id="UP000515220">
    <property type="component" value="Chromosome"/>
</dbReference>
<feature type="region of interest" description="Disordered" evidence="1">
    <location>
        <begin position="29"/>
        <end position="69"/>
    </location>
</feature>